<accession>A0A229RQS9</accession>
<dbReference type="AlphaFoldDB" id="A0A229RQS9"/>
<dbReference type="OrthoDB" id="7625563at2"/>
<evidence type="ECO:0000313" key="2">
    <source>
        <dbReference type="Proteomes" id="UP000215223"/>
    </source>
</evidence>
<protein>
    <submittedName>
        <fullName evidence="1">Uncharacterized protein</fullName>
    </submittedName>
</protein>
<name>A0A229RQS9_9PSEU</name>
<keyword evidence="2" id="KW-1185">Reference proteome</keyword>
<comment type="caution">
    <text evidence="1">The sequence shown here is derived from an EMBL/GenBank/DDBJ whole genome shotgun (WGS) entry which is preliminary data.</text>
</comment>
<dbReference type="Proteomes" id="UP000215223">
    <property type="component" value="Unassembled WGS sequence"/>
</dbReference>
<gene>
    <name evidence="1" type="ORF">CFP71_31090</name>
</gene>
<reference evidence="1 2" key="1">
    <citation type="submission" date="2017-07" db="EMBL/GenBank/DDBJ databases">
        <title>Amycolatopsis thailandensis Genome sequencing and assembly.</title>
        <authorList>
            <person name="Kaur N."/>
            <person name="Mayilraj S."/>
        </authorList>
    </citation>
    <scope>NUCLEOTIDE SEQUENCE [LARGE SCALE GENOMIC DNA]</scope>
    <source>
        <strain evidence="1 2">JCM 16380</strain>
    </source>
</reference>
<sequence length="151" mass="16915">MLRQVLGRTGILDGANRPYRWDLARPDQLGTLVERAGDADLLRDWISLGWPVWHYFGDVQAKLTAGTRVIRPGSRVLGGGSCVLEGGTRVIRGRTPEFRLQTRESRLQARESRFQARLRDPGERDRQLSFTLPSAPAQDPGALWRQAITPG</sequence>
<evidence type="ECO:0000313" key="1">
    <source>
        <dbReference type="EMBL" id="OXM48905.1"/>
    </source>
</evidence>
<proteinExistence type="predicted"/>
<dbReference type="EMBL" id="NMQT01000117">
    <property type="protein sequence ID" value="OXM48905.1"/>
    <property type="molecule type" value="Genomic_DNA"/>
</dbReference>
<organism evidence="1 2">
    <name type="scientific">Amycolatopsis thailandensis</name>
    <dbReference type="NCBI Taxonomy" id="589330"/>
    <lineage>
        <taxon>Bacteria</taxon>
        <taxon>Bacillati</taxon>
        <taxon>Actinomycetota</taxon>
        <taxon>Actinomycetes</taxon>
        <taxon>Pseudonocardiales</taxon>
        <taxon>Pseudonocardiaceae</taxon>
        <taxon>Amycolatopsis</taxon>
    </lineage>
</organism>